<dbReference type="AlphaFoldDB" id="A0A7X2LYH7"/>
<feature type="transmembrane region" description="Helical" evidence="1">
    <location>
        <begin position="49"/>
        <end position="73"/>
    </location>
</feature>
<proteinExistence type="predicted"/>
<protein>
    <submittedName>
        <fullName evidence="2">Uncharacterized protein</fullName>
    </submittedName>
</protein>
<dbReference type="RefSeq" id="WP_154309053.1">
    <property type="nucleotide sequence ID" value="NZ_WKKI01000038.1"/>
</dbReference>
<keyword evidence="3" id="KW-1185">Reference proteome</keyword>
<keyword evidence="1" id="KW-0472">Membrane</keyword>
<dbReference type="OrthoDB" id="2725889at2"/>
<keyword evidence="1" id="KW-1133">Transmembrane helix</keyword>
<gene>
    <name evidence="2" type="ORF">GJU40_15730</name>
</gene>
<accession>A0A7X2LYH7</accession>
<sequence>MDEPTFEKRLSRLNDAYKDIPVTSSHSKMMESIEGAGYKRNKKWLSIPLAAGFTAIALFTIILTVHVTGLNIFENAERQGYSNVPPAESDVVSVKEDLRDYYESRLKSFEEKLGNPYAKQYQFVVRTEESLQVFEKRDSFQSEKEMEKNYNQLKSQIDISLSTLREHLTMIKEQKEPDSHLVLSYLEKRDLLYEDIQSQWTSITLKKSLGNVSGNLVDRLNKGEDISDSQEVNSFAAEAISSGYKFVLIEGMVEVRPNPAVLSGAALNEETRNYIDYSGKSIVYDGILSVGRESLRKDLLELEGLILSHPHFSGTQKLKQLYHHWLSIYLKGTDNSPIYKNGKVESAVLEEFTALIKHNGNTYTSQAAKEFYEELQERNFELNSIEELREIEIVLPEDVAADSLHSANINLLPLSYDLRELYDEVHSSKEPTLLLKPSWSQATIDEKTLRLYFHAMVKGDFETAYTLLDDKSAPSWEEFAGSTSKEREDIIRLNSRFSRIVSDYSEAEVHAVKVYTQDGIEYLFQLREDERGISRLFYRGYSDNGK</sequence>
<dbReference type="Proteomes" id="UP000448867">
    <property type="component" value="Unassembled WGS sequence"/>
</dbReference>
<organism evidence="2 3">
    <name type="scientific">Metabacillus lacus</name>
    <dbReference type="NCBI Taxonomy" id="1983721"/>
    <lineage>
        <taxon>Bacteria</taxon>
        <taxon>Bacillati</taxon>
        <taxon>Bacillota</taxon>
        <taxon>Bacilli</taxon>
        <taxon>Bacillales</taxon>
        <taxon>Bacillaceae</taxon>
        <taxon>Metabacillus</taxon>
    </lineage>
</organism>
<evidence type="ECO:0000313" key="3">
    <source>
        <dbReference type="Proteomes" id="UP000448867"/>
    </source>
</evidence>
<evidence type="ECO:0000313" key="2">
    <source>
        <dbReference type="EMBL" id="MRX73595.1"/>
    </source>
</evidence>
<name>A0A7X2LYH7_9BACI</name>
<reference evidence="2 3" key="1">
    <citation type="submission" date="2019-11" db="EMBL/GenBank/DDBJ databases">
        <title>Bacillus lacus genome.</title>
        <authorList>
            <person name="Allen C.J."/>
            <person name="Newman J.D."/>
        </authorList>
    </citation>
    <scope>NUCLEOTIDE SEQUENCE [LARGE SCALE GENOMIC DNA]</scope>
    <source>
        <strain evidence="2 3">KCTC 33946</strain>
    </source>
</reference>
<evidence type="ECO:0000256" key="1">
    <source>
        <dbReference type="SAM" id="Phobius"/>
    </source>
</evidence>
<comment type="caution">
    <text evidence="2">The sequence shown here is derived from an EMBL/GenBank/DDBJ whole genome shotgun (WGS) entry which is preliminary data.</text>
</comment>
<keyword evidence="1" id="KW-0812">Transmembrane</keyword>
<dbReference type="EMBL" id="WKKI01000038">
    <property type="protein sequence ID" value="MRX73595.1"/>
    <property type="molecule type" value="Genomic_DNA"/>
</dbReference>